<gene>
    <name evidence="3" type="ORF">EPUS_09451</name>
</gene>
<dbReference type="OMA" id="PAWANNH"/>
<dbReference type="Pfam" id="PF24809">
    <property type="entry name" value="DUF7708"/>
    <property type="match status" value="1"/>
</dbReference>
<feature type="domain" description="DUF7708" evidence="2">
    <location>
        <begin position="126"/>
        <end position="271"/>
    </location>
</feature>
<dbReference type="eggNOG" id="ENOG502SH5A">
    <property type="taxonomic scope" value="Eukaryota"/>
</dbReference>
<dbReference type="InterPro" id="IPR056125">
    <property type="entry name" value="DUF7708"/>
</dbReference>
<protein>
    <recommendedName>
        <fullName evidence="2">DUF7708 domain-containing protein</fullName>
    </recommendedName>
</protein>
<dbReference type="OrthoDB" id="61900at2759"/>
<sequence>MTSLVPTTSSAISTPRADKQVQPVIVSVEVVEPECRSVIALRSESDTSKWYGPAEPDNEGSSIAQDAYRKAVHFCQKELKGDQNGQSIWLDDQTSMSDVLKIVSDAAMRYDLKKSHSSSVKVKANKILNMVATRVTHYGNVFDVLAQHHPEYVALAWGAMKFLFVVTLNHQELIMRIASAFTEIGDILPQVEMSANLYPNEFIKHAVANLYAQILKFCKKATKWYKRSRVMHALVAITKPYELEFKDVVDQIKLHAQKIQHLSNVSCQAEMRDMHITLRQIQNTMSRIASGNEGTPLPPGQKSTQSITPKKGRLLLENVERYLSSSIQSPEESLRSGCVFRDRRRSRGSSKISPSVWLSESLHKWASESRSSLLQITGSVVTSSACEDFALDIITLARSAGLPVVWALQSSINSVTSTVVVTDIVKSLIRQILLQHAVKFATKSSLTEECFARCATVRDWLHIYAILLSESSCTFIVVQGDENMAEVMIELGRVWKEISDRNIWAAVKMVIVSHGLGPGNDLRPYIGANCFTVSLNEGRRPGLGRGVPPGARRVSRRFPNLQSAGAEQLRPLLMELLAAEPPRTT</sequence>
<feature type="region of interest" description="Disordered" evidence="1">
    <location>
        <begin position="289"/>
        <end position="309"/>
    </location>
</feature>
<keyword evidence="4" id="KW-1185">Reference proteome</keyword>
<proteinExistence type="predicted"/>
<reference evidence="4" key="1">
    <citation type="journal article" date="2014" name="BMC Genomics">
        <title>Genome characteristics reveal the impact of lichenization on lichen-forming fungus Endocarpon pusillum Hedwig (Verrucariales, Ascomycota).</title>
        <authorList>
            <person name="Wang Y.-Y."/>
            <person name="Liu B."/>
            <person name="Zhang X.-Y."/>
            <person name="Zhou Q.-M."/>
            <person name="Zhang T."/>
            <person name="Li H."/>
            <person name="Yu Y.-F."/>
            <person name="Zhang X.-L."/>
            <person name="Hao X.-Y."/>
            <person name="Wang M."/>
            <person name="Wang L."/>
            <person name="Wei J.-C."/>
        </authorList>
    </citation>
    <scope>NUCLEOTIDE SEQUENCE [LARGE SCALE GENOMIC DNA]</scope>
    <source>
        <strain evidence="4">Z07020 / HMAS-L-300199</strain>
    </source>
</reference>
<dbReference type="AlphaFoldDB" id="U1G382"/>
<evidence type="ECO:0000313" key="3">
    <source>
        <dbReference type="EMBL" id="ERF71742.1"/>
    </source>
</evidence>
<dbReference type="EMBL" id="KE721192">
    <property type="protein sequence ID" value="ERF71742.1"/>
    <property type="molecule type" value="Genomic_DNA"/>
</dbReference>
<accession>U1G382</accession>
<evidence type="ECO:0000259" key="2">
    <source>
        <dbReference type="Pfam" id="PF24809"/>
    </source>
</evidence>
<evidence type="ECO:0000256" key="1">
    <source>
        <dbReference type="SAM" id="MobiDB-lite"/>
    </source>
</evidence>
<organism evidence="3 4">
    <name type="scientific">Endocarpon pusillum (strain Z07020 / HMAS-L-300199)</name>
    <name type="common">Lichen-forming fungus</name>
    <dbReference type="NCBI Taxonomy" id="1263415"/>
    <lineage>
        <taxon>Eukaryota</taxon>
        <taxon>Fungi</taxon>
        <taxon>Dikarya</taxon>
        <taxon>Ascomycota</taxon>
        <taxon>Pezizomycotina</taxon>
        <taxon>Eurotiomycetes</taxon>
        <taxon>Chaetothyriomycetidae</taxon>
        <taxon>Verrucariales</taxon>
        <taxon>Verrucariaceae</taxon>
        <taxon>Endocarpon</taxon>
    </lineage>
</organism>
<name>U1G382_ENDPU</name>
<dbReference type="HOGENOM" id="CLU_035524_0_0_1"/>
<evidence type="ECO:0000313" key="4">
    <source>
        <dbReference type="Proteomes" id="UP000019373"/>
    </source>
</evidence>
<dbReference type="RefSeq" id="XP_007802612.1">
    <property type="nucleotide sequence ID" value="XM_007804421.1"/>
</dbReference>
<dbReference type="GeneID" id="19244255"/>
<dbReference type="Proteomes" id="UP000019373">
    <property type="component" value="Unassembled WGS sequence"/>
</dbReference>